<name>A0AAN7SXH5_9EURO</name>
<evidence type="ECO:0000259" key="3">
    <source>
        <dbReference type="Pfam" id="PF26118"/>
    </source>
</evidence>
<reference evidence="4 5" key="1">
    <citation type="submission" date="2023-08" db="EMBL/GenBank/DDBJ databases">
        <title>Black Yeasts Isolated from many extreme environments.</title>
        <authorList>
            <person name="Coleine C."/>
            <person name="Stajich J.E."/>
            <person name="Selbmann L."/>
        </authorList>
    </citation>
    <scope>NUCLEOTIDE SEQUENCE [LARGE SCALE GENOMIC DNA]</scope>
    <source>
        <strain evidence="4 5">CCFEE 5910</strain>
    </source>
</reference>
<feature type="region of interest" description="Disordered" evidence="2">
    <location>
        <begin position="1222"/>
        <end position="1256"/>
    </location>
</feature>
<feature type="compositionally biased region" description="Basic residues" evidence="2">
    <location>
        <begin position="917"/>
        <end position="927"/>
    </location>
</feature>
<feature type="region of interest" description="Disordered" evidence="2">
    <location>
        <begin position="986"/>
        <end position="1043"/>
    </location>
</feature>
<dbReference type="EMBL" id="JAVRRJ010000005">
    <property type="protein sequence ID" value="KAK5084257.1"/>
    <property type="molecule type" value="Genomic_DNA"/>
</dbReference>
<evidence type="ECO:0000313" key="5">
    <source>
        <dbReference type="Proteomes" id="UP001309876"/>
    </source>
</evidence>
<keyword evidence="5" id="KW-1185">Reference proteome</keyword>
<feature type="compositionally biased region" description="Basic and acidic residues" evidence="2">
    <location>
        <begin position="1352"/>
        <end position="1391"/>
    </location>
</feature>
<feature type="coiled-coil region" evidence="1">
    <location>
        <begin position="1045"/>
        <end position="1072"/>
    </location>
</feature>
<feature type="compositionally biased region" description="Basic and acidic residues" evidence="2">
    <location>
        <begin position="1194"/>
        <end position="1210"/>
    </location>
</feature>
<feature type="region of interest" description="Disordered" evidence="2">
    <location>
        <begin position="525"/>
        <end position="578"/>
    </location>
</feature>
<feature type="compositionally biased region" description="Basic and acidic residues" evidence="2">
    <location>
        <begin position="672"/>
        <end position="683"/>
    </location>
</feature>
<feature type="compositionally biased region" description="Basic and acidic residues" evidence="2">
    <location>
        <begin position="456"/>
        <end position="481"/>
    </location>
</feature>
<sequence>MSSFFEEWSASSFGERKASIIYDNPRYLPHSSSKAYRLAIDNPLFRTWQEDSSEIRKVAGSKNFRKLVWNDKSVKSIEKPINLVLYLVGESPDVSTLKPTIVVECQNKKAAKKASEILEGMKQYGMELLLGNFDISYREVDLRLRSDGGSAPSTTPDARHPVSSSICGAQAVIVFRPRDAVDVTTYKTSTIGGAILLDGVYYALTTAHAFNNDERSASIDFTMSSEELSSLEEDSDLDPVSSNSRSAGSTIQNTKNKRSLSRHIHDVHVQNADYTDPDDLSVPNQPTTAATLLNSESSNVILNQQEDWALIPIENPAFKTPNHYIDSGGQSQLVKSIAQDLYTGQVTAVTGVSPHAKTKFSMQSLMLLPGSDHLSIVWSATLRSAPGDCGSWVVDEQGRAYAMIVAASDEDQEVFCLPLAPIFSSIQRRMKTMQTPSMPAQTNQDGHTSNLISSHNDGRVNVEHEEVSVQSEDGRADEPERSPGQSSNAAAESMAIDNARKPYMEDDVSDDGRPSTNIPDDIVELDVVPESASHRPTLSTPTTEGNRRTAATTDQSRRQRLRQHEDENHRDQTDFVQRKARRRMALPPRQELLDNHEDIRPAVVPSISFEKEDLNHLDVEEHKNRQIELLQRERDLARHERDLAKNERDLERRERDLTRREMDIDSQASSKKMGDARSSATHDPHRKTHTTTQACVKTDRYTDTQDDQHQVADRNEPHRSESVAVVKAANLNRPPSGDPSHPSIYHQRHMITNFAEPDPDRVDIPELRQTWRESRPSDATQNLSMRISRNDIHPSVLDRFEITWTTDPLDYEYILIPKSLTALELRMLRQESTVRGSDFSRRTVETIASHVDPAETFDRSSYRDYTSPYPPPPPPRSRIVPVINYDNRRRGAVRYTGRRRTDLISESDVDDDVRSTSRQRRKAQKRVRTSDDGSYPKKGKTRFPKRLVDTKVLFDLGYKFFDEDENFVTITKALNAKLIDEIITKTQKRRESRSKKGVSPTVVETPHVNEKSATALPKQNPSSKAQQREKQSSTSQRTAKDQALTEELERKAKEEQILKAQLEVESQRKERESKIQTACLTKDREFEAQVQTLFWDQGLPLEVCDKLLQMHQDKEEGIKAFRERKRLELDERTTAHNPDRHAVRISTISVSSDPSAVEQASSERATSNLAADHTGSTENSTNPEQPRSSLASNESKDSTEAEDGVVRDEVIVEEEGVVRFDEEIRSSDDSSSKAHRRASKRRARPSYKGNESGDSYYEDLPYQTQALLPGGFDTARPTYIKVQTRYLSPATLDEYRLPWMYDDTDDRYLIIKKYIDHELQDELFEHTRKLRANKDVPGDGAEVSRQPRVPPPRKDSISRDEIIIRRKEDSVPERDRPQEREEIVIRRESPPRARSPVLR</sequence>
<evidence type="ECO:0000256" key="1">
    <source>
        <dbReference type="SAM" id="Coils"/>
    </source>
</evidence>
<evidence type="ECO:0000256" key="2">
    <source>
        <dbReference type="SAM" id="MobiDB-lite"/>
    </source>
</evidence>
<feature type="compositionally biased region" description="Basic and acidic residues" evidence="2">
    <location>
        <begin position="697"/>
        <end position="721"/>
    </location>
</feature>
<gene>
    <name evidence="4" type="ORF">LTR05_005333</name>
</gene>
<proteinExistence type="predicted"/>
<organism evidence="4 5">
    <name type="scientific">Lithohypha guttulata</name>
    <dbReference type="NCBI Taxonomy" id="1690604"/>
    <lineage>
        <taxon>Eukaryota</taxon>
        <taxon>Fungi</taxon>
        <taxon>Dikarya</taxon>
        <taxon>Ascomycota</taxon>
        <taxon>Pezizomycotina</taxon>
        <taxon>Eurotiomycetes</taxon>
        <taxon>Chaetothyriomycetidae</taxon>
        <taxon>Chaetothyriales</taxon>
        <taxon>Trichomeriaceae</taxon>
        <taxon>Lithohypha</taxon>
    </lineage>
</organism>
<protein>
    <recommendedName>
        <fullName evidence="3">DUF8035 domain-containing protein</fullName>
    </recommendedName>
</protein>
<feature type="compositionally biased region" description="Polar residues" evidence="2">
    <location>
        <begin position="432"/>
        <end position="455"/>
    </location>
</feature>
<feature type="compositionally biased region" description="Polar residues" evidence="2">
    <location>
        <begin position="240"/>
        <end position="254"/>
    </location>
</feature>
<feature type="compositionally biased region" description="Basic and acidic residues" evidence="2">
    <location>
        <begin position="652"/>
        <end position="663"/>
    </location>
</feature>
<feature type="compositionally biased region" description="Polar residues" evidence="2">
    <location>
        <begin position="534"/>
        <end position="554"/>
    </location>
</feature>
<feature type="region of interest" description="Disordered" evidence="2">
    <location>
        <begin position="908"/>
        <end position="942"/>
    </location>
</feature>
<feature type="compositionally biased region" description="Polar residues" evidence="2">
    <location>
        <begin position="1146"/>
        <end position="1193"/>
    </location>
</feature>
<feature type="region of interest" description="Disordered" evidence="2">
    <location>
        <begin position="1130"/>
        <end position="1210"/>
    </location>
</feature>
<feature type="compositionally biased region" description="Basic residues" evidence="2">
    <location>
        <begin position="1233"/>
        <end position="1245"/>
    </location>
</feature>
<feature type="region of interest" description="Disordered" evidence="2">
    <location>
        <begin position="230"/>
        <end position="262"/>
    </location>
</feature>
<feature type="compositionally biased region" description="Basic and acidic residues" evidence="2">
    <location>
        <begin position="562"/>
        <end position="577"/>
    </location>
</feature>
<feature type="region of interest" description="Disordered" evidence="2">
    <location>
        <begin position="1332"/>
        <end position="1399"/>
    </location>
</feature>
<dbReference type="Pfam" id="PF26118">
    <property type="entry name" value="DUF8035"/>
    <property type="match status" value="1"/>
</dbReference>
<dbReference type="Proteomes" id="UP001309876">
    <property type="component" value="Unassembled WGS sequence"/>
</dbReference>
<feature type="compositionally biased region" description="Basic and acidic residues" evidence="2">
    <location>
        <begin position="1222"/>
        <end position="1232"/>
    </location>
</feature>
<feature type="region of interest" description="Disordered" evidence="2">
    <location>
        <begin position="432"/>
        <end position="492"/>
    </location>
</feature>
<keyword evidence="1" id="KW-0175">Coiled coil</keyword>
<comment type="caution">
    <text evidence="4">The sequence shown here is derived from an EMBL/GenBank/DDBJ whole genome shotgun (WGS) entry which is preliminary data.</text>
</comment>
<evidence type="ECO:0000313" key="4">
    <source>
        <dbReference type="EMBL" id="KAK5084257.1"/>
    </source>
</evidence>
<feature type="compositionally biased region" description="Basic and acidic residues" evidence="2">
    <location>
        <begin position="1130"/>
        <end position="1142"/>
    </location>
</feature>
<dbReference type="InterPro" id="IPR058348">
    <property type="entry name" value="DUF8035"/>
</dbReference>
<accession>A0AAN7SXH5</accession>
<feature type="compositionally biased region" description="Basic residues" evidence="2">
    <location>
        <begin position="986"/>
        <end position="996"/>
    </location>
</feature>
<feature type="region of interest" description="Disordered" evidence="2">
    <location>
        <begin position="652"/>
        <end position="721"/>
    </location>
</feature>
<feature type="domain" description="DUF8035" evidence="3">
    <location>
        <begin position="937"/>
        <end position="991"/>
    </location>
</feature>